<evidence type="ECO:0000313" key="1">
    <source>
        <dbReference type="EMBL" id="AWX54273.1"/>
    </source>
</evidence>
<dbReference type="RefSeq" id="WP_048031156.1">
    <property type="nucleotide sequence ID" value="NZ_CP030117.1"/>
</dbReference>
<dbReference type="Proteomes" id="UP000036061">
    <property type="component" value="Chromosome"/>
</dbReference>
<protein>
    <submittedName>
        <fullName evidence="1">Uncharacterized protein</fullName>
    </submittedName>
</protein>
<organism evidence="1 2">
    <name type="scientific">Brevibacillus brevis</name>
    <name type="common">Bacillus brevis</name>
    <dbReference type="NCBI Taxonomy" id="1393"/>
    <lineage>
        <taxon>Bacteria</taxon>
        <taxon>Bacillati</taxon>
        <taxon>Bacillota</taxon>
        <taxon>Bacilli</taxon>
        <taxon>Bacillales</taxon>
        <taxon>Paenibacillaceae</taxon>
        <taxon>Brevibacillus</taxon>
    </lineage>
</organism>
<evidence type="ECO:0000313" key="2">
    <source>
        <dbReference type="Proteomes" id="UP000036061"/>
    </source>
</evidence>
<proteinExistence type="predicted"/>
<gene>
    <name evidence="1" type="ORF">AB432_004120</name>
</gene>
<dbReference type="EMBL" id="CP030117">
    <property type="protein sequence ID" value="AWX54273.1"/>
    <property type="molecule type" value="Genomic_DNA"/>
</dbReference>
<name>A0A2Z4MCV0_BREBE</name>
<reference evidence="1 2" key="1">
    <citation type="journal article" date="2015" name="Genome Announc.">
        <title>Draft Genome Sequence of Brevibacillus brevis DZQ7, a Plant Growth-Promoting Rhizobacterium with Broad-Spectrum Antimicrobial Activity.</title>
        <authorList>
            <person name="Hou Q."/>
            <person name="Wang C."/>
            <person name="Hou X."/>
            <person name="Xia Z."/>
            <person name="Ye J."/>
            <person name="Liu K."/>
            <person name="Liu H."/>
            <person name="Wang J."/>
            <person name="Guo H."/>
            <person name="Yu X."/>
            <person name="Yang Y."/>
            <person name="Du B."/>
            <person name="Ding Y."/>
        </authorList>
    </citation>
    <scope>NUCLEOTIDE SEQUENCE [LARGE SCALE GENOMIC DNA]</scope>
    <source>
        <strain evidence="1 2">DZQ7</strain>
    </source>
</reference>
<accession>A0A2Z4MCV0</accession>
<sequence>MIKEVISSAKKSSFVFQDDEFPIENCNDSRIFLKKYYLTFKLAKVELTKLVSLQDSGFILKFLFEDIDQELKELCEYPPLGTSTVNFFSFMEDYRNTLEEYKDHYWRTQTFQADTVVLEEEVYISRLKSLLDMFFHLRKTWIDLRGVKGHFTLDTQEPILFWYEEPSMAEQYWRYFIK</sequence>
<dbReference type="AlphaFoldDB" id="A0A2Z4MCV0"/>